<dbReference type="Proteomes" id="UP000827284">
    <property type="component" value="Unassembled WGS sequence"/>
</dbReference>
<evidence type="ECO:0000256" key="2">
    <source>
        <dbReference type="ARBA" id="ARBA00022692"/>
    </source>
</evidence>
<feature type="transmembrane region" description="Helical" evidence="6">
    <location>
        <begin position="89"/>
        <end position="111"/>
    </location>
</feature>
<feature type="transmembrane region" description="Helical" evidence="6">
    <location>
        <begin position="33"/>
        <end position="52"/>
    </location>
</feature>
<sequence>MAKGASLFRCLNLIVSILIILGGVILFVRLGSWNSGILGVFVVGFGLLTFALEFTIPESIVYNLGFLFSMLGRGIFYVCIGLLCLSWKWFNIVVGCLIMAAGLFYIVMHFVGATPSPSMSAVPSSSGSNLNANQEGNSYTNPKVENLQPNMSESHH</sequence>
<dbReference type="OrthoDB" id="423534at2759"/>
<feature type="compositionally biased region" description="Polar residues" evidence="5">
    <location>
        <begin position="129"/>
        <end position="156"/>
    </location>
</feature>
<evidence type="ECO:0008006" key="9">
    <source>
        <dbReference type="Google" id="ProtNLM"/>
    </source>
</evidence>
<evidence type="ECO:0000256" key="4">
    <source>
        <dbReference type="ARBA" id="ARBA00023136"/>
    </source>
</evidence>
<dbReference type="EMBL" id="BQFW01000014">
    <property type="protein sequence ID" value="GJJ77638.1"/>
    <property type="molecule type" value="Genomic_DNA"/>
</dbReference>
<accession>A0A9P3HJF7</accession>
<keyword evidence="3 6" id="KW-1133">Transmembrane helix</keyword>
<feature type="transmembrane region" description="Helical" evidence="6">
    <location>
        <begin position="64"/>
        <end position="83"/>
    </location>
</feature>
<evidence type="ECO:0000313" key="7">
    <source>
        <dbReference type="EMBL" id="GJJ77638.1"/>
    </source>
</evidence>
<name>A0A9P3HJF7_9FUNG</name>
<keyword evidence="2 6" id="KW-0812">Transmembrane</keyword>
<gene>
    <name evidence="7" type="ORF">EMPS_09997</name>
</gene>
<keyword evidence="4 6" id="KW-0472">Membrane</keyword>
<evidence type="ECO:0000256" key="1">
    <source>
        <dbReference type="ARBA" id="ARBA00004141"/>
    </source>
</evidence>
<dbReference type="PANTHER" id="PTHR28128:SF1">
    <property type="entry name" value="GOLGI APPARATUS MEMBRANE PROTEIN TVP15"/>
    <property type="match status" value="1"/>
</dbReference>
<dbReference type="PANTHER" id="PTHR28128">
    <property type="entry name" value="GOLGI APPARATUS MEMBRANE PROTEIN TVP15"/>
    <property type="match status" value="1"/>
</dbReference>
<proteinExistence type="predicted"/>
<evidence type="ECO:0000313" key="8">
    <source>
        <dbReference type="Proteomes" id="UP000827284"/>
    </source>
</evidence>
<keyword evidence="8" id="KW-1185">Reference proteome</keyword>
<dbReference type="GO" id="GO:0016020">
    <property type="term" value="C:membrane"/>
    <property type="evidence" value="ECO:0007669"/>
    <property type="project" value="UniProtKB-SubCell"/>
</dbReference>
<feature type="transmembrane region" description="Helical" evidence="6">
    <location>
        <begin position="7"/>
        <end position="27"/>
    </location>
</feature>
<reference evidence="7" key="1">
    <citation type="submission" date="2021-11" db="EMBL/GenBank/DDBJ databases">
        <authorList>
            <person name="Herlambang A."/>
            <person name="Guo Y."/>
            <person name="Takashima Y."/>
            <person name="Nishizawa T."/>
        </authorList>
    </citation>
    <scope>NUCLEOTIDE SEQUENCE</scope>
    <source>
        <strain evidence="7">E1425</strain>
    </source>
</reference>
<evidence type="ECO:0000256" key="3">
    <source>
        <dbReference type="ARBA" id="ARBA00022989"/>
    </source>
</evidence>
<reference evidence="7" key="2">
    <citation type="journal article" date="2022" name="Microbiol. Resour. Announc.">
        <title>Whole-Genome Sequence of Entomortierella parvispora E1425, a Mucoromycotan Fungus Associated with Burkholderiaceae-Related Endosymbiotic Bacteria.</title>
        <authorList>
            <person name="Herlambang A."/>
            <person name="Guo Y."/>
            <person name="Takashima Y."/>
            <person name="Narisawa K."/>
            <person name="Ohta H."/>
            <person name="Nishizawa T."/>
        </authorList>
    </citation>
    <scope>NUCLEOTIDE SEQUENCE</scope>
    <source>
        <strain evidence="7">E1425</strain>
    </source>
</reference>
<comment type="caution">
    <text evidence="7">The sequence shown here is derived from an EMBL/GenBank/DDBJ whole genome shotgun (WGS) entry which is preliminary data.</text>
</comment>
<dbReference type="InterPro" id="IPR013714">
    <property type="entry name" value="Golgi_TVP15"/>
</dbReference>
<evidence type="ECO:0000256" key="5">
    <source>
        <dbReference type="SAM" id="MobiDB-lite"/>
    </source>
</evidence>
<evidence type="ECO:0000256" key="6">
    <source>
        <dbReference type="SAM" id="Phobius"/>
    </source>
</evidence>
<comment type="subcellular location">
    <subcellularLocation>
        <location evidence="1">Membrane</location>
        <topology evidence="1">Multi-pass membrane protein</topology>
    </subcellularLocation>
</comment>
<protein>
    <recommendedName>
        <fullName evidence="9">COPI associated protein</fullName>
    </recommendedName>
</protein>
<dbReference type="Pfam" id="PF08507">
    <property type="entry name" value="COPI_assoc"/>
    <property type="match status" value="1"/>
</dbReference>
<dbReference type="AlphaFoldDB" id="A0A9P3HJF7"/>
<organism evidence="7 8">
    <name type="scientific">Entomortierella parvispora</name>
    <dbReference type="NCBI Taxonomy" id="205924"/>
    <lineage>
        <taxon>Eukaryota</taxon>
        <taxon>Fungi</taxon>
        <taxon>Fungi incertae sedis</taxon>
        <taxon>Mucoromycota</taxon>
        <taxon>Mortierellomycotina</taxon>
        <taxon>Mortierellomycetes</taxon>
        <taxon>Mortierellales</taxon>
        <taxon>Mortierellaceae</taxon>
        <taxon>Entomortierella</taxon>
    </lineage>
</organism>
<feature type="region of interest" description="Disordered" evidence="5">
    <location>
        <begin position="122"/>
        <end position="156"/>
    </location>
</feature>